<dbReference type="Proteomes" id="UP000319514">
    <property type="component" value="Unassembled WGS sequence"/>
</dbReference>
<evidence type="ECO:0000259" key="1">
    <source>
        <dbReference type="Pfam" id="PF09362"/>
    </source>
</evidence>
<reference evidence="2 3" key="1">
    <citation type="submission" date="2019-06" db="EMBL/GenBank/DDBJ databases">
        <title>Sequencing the genomes of 1000 actinobacteria strains.</title>
        <authorList>
            <person name="Klenk H.-P."/>
        </authorList>
    </citation>
    <scope>NUCLEOTIDE SEQUENCE [LARGE SCALE GENOMIC DNA]</scope>
    <source>
        <strain evidence="2 3">DSM 18082</strain>
    </source>
</reference>
<proteinExistence type="predicted"/>
<dbReference type="Pfam" id="PF09362">
    <property type="entry name" value="DUF1996"/>
    <property type="match status" value="1"/>
</dbReference>
<dbReference type="OrthoDB" id="264773at2"/>
<protein>
    <submittedName>
        <fullName evidence="2">Uncharacterized protein DUF1996</fullName>
    </submittedName>
</protein>
<evidence type="ECO:0000313" key="2">
    <source>
        <dbReference type="EMBL" id="TQL60630.1"/>
    </source>
</evidence>
<name>A0A542ZKD8_9MICO</name>
<dbReference type="AlphaFoldDB" id="A0A542ZKD8"/>
<dbReference type="RefSeq" id="WP_141788501.1">
    <property type="nucleotide sequence ID" value="NZ_BAAAKX010000002.1"/>
</dbReference>
<gene>
    <name evidence="2" type="ORF">FB474_2026</name>
</gene>
<feature type="domain" description="DUF1996" evidence="1">
    <location>
        <begin position="62"/>
        <end position="282"/>
    </location>
</feature>
<dbReference type="PANTHER" id="PTHR43662:SF3">
    <property type="entry name" value="DOMAIN PROTEIN, PUTATIVE (AFU_ORTHOLOGUE AFUA_6G11970)-RELATED"/>
    <property type="match status" value="1"/>
</dbReference>
<keyword evidence="3" id="KW-1185">Reference proteome</keyword>
<evidence type="ECO:0000313" key="3">
    <source>
        <dbReference type="Proteomes" id="UP000319514"/>
    </source>
</evidence>
<comment type="caution">
    <text evidence="2">The sequence shown here is derived from an EMBL/GenBank/DDBJ whole genome shotgun (WGS) entry which is preliminary data.</text>
</comment>
<organism evidence="2 3">
    <name type="scientific">Oryzihumus leptocrescens</name>
    <dbReference type="NCBI Taxonomy" id="297536"/>
    <lineage>
        <taxon>Bacteria</taxon>
        <taxon>Bacillati</taxon>
        <taxon>Actinomycetota</taxon>
        <taxon>Actinomycetes</taxon>
        <taxon>Micrococcales</taxon>
        <taxon>Intrasporangiaceae</taxon>
        <taxon>Oryzihumus</taxon>
    </lineage>
</organism>
<dbReference type="EMBL" id="VFOQ01000001">
    <property type="protein sequence ID" value="TQL60630.1"/>
    <property type="molecule type" value="Genomic_DNA"/>
</dbReference>
<dbReference type="PANTHER" id="PTHR43662">
    <property type="match status" value="1"/>
</dbReference>
<sequence length="307" mass="32984">MRHTPRHAAVALPSRRLQVIAMVMAATLALIVTSLVSQSQSQSAQAMAKIKCKQTTGTGRFDPIVHHDEQGQVGHNHQFFGNNAWLSLPNPNAANLSDLQGKGTNCENPKDTAGYWVPVLQYTATKKALTPQAFTAYYRSWDFKETGDGQPFPADTRLVAEKHDWSCGQYMSVPPSQAIPDCTGATGKPGSTLTAHIDFPSCWNGVKPNHPASQVGDTTDNKNYAYRVGKSCPSGFPIKMVALRETISYPYTGKGADLELSSDAEHGTSDGQSLHADFFNAWDTAGFASMVKNCISGTGTPTAAECG</sequence>
<accession>A0A542ZKD8</accession>
<dbReference type="InterPro" id="IPR018535">
    <property type="entry name" value="DUF1996"/>
</dbReference>